<dbReference type="InterPro" id="IPR050517">
    <property type="entry name" value="DDR_Repair_Kinase"/>
</dbReference>
<feature type="domain" description="FAT" evidence="15">
    <location>
        <begin position="1395"/>
        <end position="1946"/>
    </location>
</feature>
<keyword evidence="6" id="KW-0547">Nucleotide-binding</keyword>
<dbReference type="PANTHER" id="PTHR11139:SF125">
    <property type="entry name" value="SERINE_THREONINE-PROTEIN KINASE MEC1"/>
    <property type="match status" value="1"/>
</dbReference>
<dbReference type="InterPro" id="IPR000403">
    <property type="entry name" value="PI3/4_kinase_cat_dom"/>
</dbReference>
<comment type="subcellular location">
    <subcellularLocation>
        <location evidence="1">Nucleus</location>
    </subcellularLocation>
</comment>
<dbReference type="Pfam" id="PF02260">
    <property type="entry name" value="FATC"/>
    <property type="match status" value="1"/>
</dbReference>
<dbReference type="Pfam" id="PF23593">
    <property type="entry name" value="HEAT_ATR"/>
    <property type="match status" value="1"/>
</dbReference>
<dbReference type="EMBL" id="LUGG01000014">
    <property type="protein sequence ID" value="OBZ70466.1"/>
    <property type="molecule type" value="Genomic_DNA"/>
</dbReference>
<reference evidence="17 18" key="1">
    <citation type="submission" date="2016-03" db="EMBL/GenBank/DDBJ databases">
        <title>Whole genome sequencing of Grifola frondosa 9006-11.</title>
        <authorList>
            <person name="Min B."/>
            <person name="Park H."/>
            <person name="Kim J.-G."/>
            <person name="Cho H."/>
            <person name="Oh Y.-L."/>
            <person name="Kong W.-S."/>
            <person name="Choi I.-G."/>
        </authorList>
    </citation>
    <scope>NUCLEOTIDE SEQUENCE [LARGE SCALE GENOMIC DNA]</scope>
    <source>
        <strain evidence="17 18">9006-11</strain>
    </source>
</reference>
<dbReference type="GO" id="GO:0006281">
    <property type="term" value="P:DNA repair"/>
    <property type="evidence" value="ECO:0007669"/>
    <property type="project" value="UniProtKB-KW"/>
</dbReference>
<name>A0A1C7M243_GRIFR</name>
<evidence type="ECO:0000259" key="16">
    <source>
        <dbReference type="PROSITE" id="PS51190"/>
    </source>
</evidence>
<dbReference type="GO" id="GO:0000723">
    <property type="term" value="P:telomere maintenance"/>
    <property type="evidence" value="ECO:0007669"/>
    <property type="project" value="TreeGrafter"/>
</dbReference>
<dbReference type="PROSITE" id="PS51189">
    <property type="entry name" value="FAT"/>
    <property type="match status" value="1"/>
</dbReference>
<dbReference type="OMA" id="SMYIGWC"/>
<dbReference type="GO" id="GO:0000077">
    <property type="term" value="P:DNA damage checkpoint signaling"/>
    <property type="evidence" value="ECO:0007669"/>
    <property type="project" value="TreeGrafter"/>
</dbReference>
<dbReference type="EC" id="2.7.11.1" evidence="3"/>
<dbReference type="SMART" id="SM00802">
    <property type="entry name" value="UME"/>
    <property type="match status" value="1"/>
</dbReference>
<dbReference type="InterPro" id="IPR018936">
    <property type="entry name" value="PI3/4_kinase_CS"/>
</dbReference>
<evidence type="ECO:0000256" key="4">
    <source>
        <dbReference type="ARBA" id="ARBA00022527"/>
    </source>
</evidence>
<dbReference type="GO" id="GO:0005694">
    <property type="term" value="C:chromosome"/>
    <property type="evidence" value="ECO:0007669"/>
    <property type="project" value="TreeGrafter"/>
</dbReference>
<dbReference type="PANTHER" id="PTHR11139">
    <property type="entry name" value="ATAXIA TELANGIECTASIA MUTATED ATM -RELATED"/>
    <property type="match status" value="1"/>
</dbReference>
<dbReference type="InterPro" id="IPR012993">
    <property type="entry name" value="UME"/>
</dbReference>
<dbReference type="Gene3D" id="1.25.10.10">
    <property type="entry name" value="Leucine-rich Repeat Variant"/>
    <property type="match status" value="1"/>
</dbReference>
<sequence>MIATFQQTGDTSPADFLHRLEELLAGLNKGEPCMDPLLEKASWVGVISVLTHDFLTSFPTPEELSWNMMHEKLKLTEIILELISCVASHNQSLFIGSDDIGCATLNKLMSLCFVLDLWIDTPVPTEENYPSPDKLYDRSLKTTAIVMRSLGSNALAIEAFPHSWDSLKCILGKCVALSNGLLSLPPSTEFPLRVDFWNAPHLKHEIEESIEQLSVKISDLSQVPIFLTTILALCVNATIPSPSTHWYLCETIRNIGELLRTTLDYLFSPSCMTTAERRTRALVRSCTSLISASSANPSFEGIAESMWTRVINYRLHLGPNHAWQKFDVTLTEALHGNMITPQNNADVMSIVTVLRSESWDESGNDLRRLAQSYLLLFVPHLDGKPLEVIHEALNTETKADIYALLLDTINSRLKSLHPSGTDDAQRILDSSTSEWHNLVRASVQAIVEPYELAWMDDGDSLSDLQYIARAFDEIETRFDRPIYNPAPTARQSLARSLVKLLCLLVHPKESECSSSLNKPGISSIPVFLKVATYLLDGSEGEVTAIVRKEVYDMLTRAIRHHTLGFGGGRLEHIASMASRGMKDPERTVRLSAGRSLVELIRVNQGLGSGAAKRTEPLLSIFYKIFETAEDRFRETALVTVGQIGKIATAEVLGQGVCCLVSQLGQQNPVLRGTAYMQVSYDSYFEIKFLVALAKYHKKTPYSLVSPFMDHIAPYLVARLCTQAYLLSEFCRFISVSPGDFLSVTLNRTLPQLFASCDLKVLEAISAEIGQTPAYLLIDQTHHILAYVFRLPNVGQINKVLAFILNILRSATRDDTIDTATLVRSCLVPLLGELVIVLGDENDDIVQTTRAAESRKPDGCAASPWYFRASQDTGDILTVNMLGVISNLNDMLQDVQGKRSIESKRRILRSLGPFIAHIGPSIYNVAPQLMATLQTMLVVPHLADVTLQSWLTFLTTLEPRDLGSHVGPSSASFLASWSSFSHYGREIAKRCLDYMISDKGQELGTYLDEVVDLRSVPQLAETQKRLSTLRRQWTPRHKLMKILDRLGSDSITVAIQSANELKSFMLENNEEFVRTLASGDVFDPLIGHIMSALFSAACRDGEGSESLRVLAFHCIGVLGALDPDRFEIGISDTKMVILSNFTDENESMSFALHLIRDVLVGAFRSTSDIKYQSHLAYTIQQLLRFCKFTPALVNPGSAGSVPLKVRSRWNSLPKHVLETVTPLLASRYELEIRPMREFQHPIYPTQATYRQWVQSWSGYLITKASGERAITIFSVFSSVVRNKDVGVALHLLPHLVLNILVSGSEDDAFGIRSELLAVLEDQVDPDSQSSADKKLLSAQTVFSLMDHLNKWVRAIRQEINRRKADSRRPRVNEISSNAEEQLLRIDSILSSIDQRLMAKAALQCKAYARSLMNFEQQILEKQQQQASNGQLQDYFERLHEIYAHLDEPDGMEGVSTLILSPSLEHQIRQHESTGRWTSAQSCWEVRLQHSPDNLDFHLGLLRCLRNLGHYDTLRTHVKGVLTRNPSWESQLVGFQVESEWMVGNWEEVRCLVQNTTAGTPSILLAQVLLAMRDGDTSSIAATLSDARTMLGVPITAAGAKGYRRSYDAVLDLHLVHELEVIYDAVAKLPSDRSVHKREISDLIQRLSARLDSTLPNFRTREPILSMRRTAFSLCTPDNRQVKDAIGQSWLISAKIARKAGHSQTAYSAVLQAQRCETPSSFMEFARLTKVRGEPLRALQELESAISCSTMVEDNSGIIDLTSDVDDRKMKAKAQLLRARWMNDSDRFEVGPILKAFQVAAELYPKWESSQFHLGQFQDECFKSLTIEDQRDRGTRMNLQTVRFFAKAAKYGSKYVYQTIPRLLTLWLDMGEDIRLSQTLIFDKLNKEVSRAIKVVPVYKWFTAFPQIVSRIGHTNNAVYQILSNLISMVIQEYPKQALWLFVSVVKSTKSQRWQRGKAILDKLRARNNLSKLISTSLQMFEELLRLCEHPVRDSQKVLNMAKDFPLLYRLAPSPLIIPLQEALTASLPPTASADAAYQPFPLNAPTIARFQEDIDVMPSMARPRKITIHGSNGHIYIFLGKPKDDLRKDARLMEFNSIINKLLKSNLDSRRRQLHIRTYGVVTLNEECGFIQWVPNTIPIRNALTKSYGARGIRAWSGDMDAVFQQIKHVDRVPSNDKKDKAPKVSDIPQKEKDEQVSRLFTSEILPLCVPKLSAQSDNIHIMRSLRFPPVFHEWFLETFPEPSTWLASRLAYGRTAAVMSMVGFILGLGDRHCENILLDINNGDVVHVDFNCIFEKGHSLATPERVPFRLTQNTVDGLGITGVEGVYRIACEVTYQLLRDNRDCLMSVLDAFVHDPLVEWEGVKWKMDRMAAETSNAAAADKNWDGVNPVSASANLRMVAKNALKPIEKKLKGIHGTSLERPEREISTSSLVEILIQQATNPANLARMYPGWAPWH</sequence>
<dbReference type="InterPro" id="IPR014009">
    <property type="entry name" value="PIK_FAT"/>
</dbReference>
<comment type="catalytic activity">
    <reaction evidence="13">
        <text>L-seryl-[protein] + ATP = O-phospho-L-seryl-[protein] + ADP + H(+)</text>
        <dbReference type="Rhea" id="RHEA:17989"/>
        <dbReference type="Rhea" id="RHEA-COMP:9863"/>
        <dbReference type="Rhea" id="RHEA-COMP:11604"/>
        <dbReference type="ChEBI" id="CHEBI:15378"/>
        <dbReference type="ChEBI" id="CHEBI:29999"/>
        <dbReference type="ChEBI" id="CHEBI:30616"/>
        <dbReference type="ChEBI" id="CHEBI:83421"/>
        <dbReference type="ChEBI" id="CHEBI:456216"/>
        <dbReference type="EC" id="2.7.11.1"/>
    </reaction>
</comment>
<dbReference type="Pfam" id="PF25030">
    <property type="entry name" value="M-HEAT_ATR"/>
    <property type="match status" value="1"/>
</dbReference>
<dbReference type="InterPro" id="IPR003151">
    <property type="entry name" value="PIK-rel_kinase_FAT"/>
</dbReference>
<dbReference type="PROSITE" id="PS51190">
    <property type="entry name" value="FATC"/>
    <property type="match status" value="1"/>
</dbReference>
<evidence type="ECO:0000256" key="7">
    <source>
        <dbReference type="ARBA" id="ARBA00022763"/>
    </source>
</evidence>
<dbReference type="Pfam" id="PF00454">
    <property type="entry name" value="PI3_PI4_kinase"/>
    <property type="match status" value="1"/>
</dbReference>
<keyword evidence="8 17" id="KW-0418">Kinase</keyword>
<evidence type="ECO:0000256" key="10">
    <source>
        <dbReference type="ARBA" id="ARBA00023204"/>
    </source>
</evidence>
<evidence type="ECO:0000313" key="17">
    <source>
        <dbReference type="EMBL" id="OBZ70466.1"/>
    </source>
</evidence>
<evidence type="ECO:0000256" key="9">
    <source>
        <dbReference type="ARBA" id="ARBA00022840"/>
    </source>
</evidence>
<dbReference type="Pfam" id="PF08064">
    <property type="entry name" value="UME"/>
    <property type="match status" value="1"/>
</dbReference>
<evidence type="ECO:0000256" key="6">
    <source>
        <dbReference type="ARBA" id="ARBA00022741"/>
    </source>
</evidence>
<dbReference type="SMART" id="SM00146">
    <property type="entry name" value="PI3Kc"/>
    <property type="match status" value="1"/>
</dbReference>
<feature type="domain" description="FATC" evidence="16">
    <location>
        <begin position="2424"/>
        <end position="2456"/>
    </location>
</feature>
<evidence type="ECO:0000256" key="2">
    <source>
        <dbReference type="ARBA" id="ARBA00010769"/>
    </source>
</evidence>
<comment type="caution">
    <text evidence="17">The sequence shown here is derived from an EMBL/GenBank/DDBJ whole genome shotgun (WGS) entry which is preliminary data.</text>
</comment>
<dbReference type="OrthoDB" id="381190at2759"/>
<feature type="domain" description="PI3K/PI4K catalytic" evidence="14">
    <location>
        <begin position="2049"/>
        <end position="2412"/>
    </location>
</feature>
<dbReference type="InterPro" id="IPR056802">
    <property type="entry name" value="ATR-like_M-HEAT"/>
</dbReference>
<keyword evidence="5" id="KW-0808">Transferase</keyword>
<dbReference type="InterPro" id="IPR003152">
    <property type="entry name" value="FATC_dom"/>
</dbReference>
<evidence type="ECO:0000256" key="8">
    <source>
        <dbReference type="ARBA" id="ARBA00022777"/>
    </source>
</evidence>
<dbReference type="Pfam" id="PF02259">
    <property type="entry name" value="FAT"/>
    <property type="match status" value="1"/>
</dbReference>
<organism evidence="17 18">
    <name type="scientific">Grifola frondosa</name>
    <name type="common">Maitake</name>
    <name type="synonym">Polyporus frondosus</name>
    <dbReference type="NCBI Taxonomy" id="5627"/>
    <lineage>
        <taxon>Eukaryota</taxon>
        <taxon>Fungi</taxon>
        <taxon>Dikarya</taxon>
        <taxon>Basidiomycota</taxon>
        <taxon>Agaricomycotina</taxon>
        <taxon>Agaricomycetes</taxon>
        <taxon>Polyporales</taxon>
        <taxon>Grifolaceae</taxon>
        <taxon>Grifola</taxon>
    </lineage>
</organism>
<evidence type="ECO:0000259" key="14">
    <source>
        <dbReference type="PROSITE" id="PS50290"/>
    </source>
</evidence>
<dbReference type="InterPro" id="IPR011009">
    <property type="entry name" value="Kinase-like_dom_sf"/>
</dbReference>
<dbReference type="GO" id="GO:0004674">
    <property type="term" value="F:protein serine/threonine kinase activity"/>
    <property type="evidence" value="ECO:0007669"/>
    <property type="project" value="UniProtKB-KW"/>
</dbReference>
<keyword evidence="9" id="KW-0067">ATP-binding</keyword>
<dbReference type="STRING" id="5627.A0A1C7M243"/>
<dbReference type="PROSITE" id="PS50290">
    <property type="entry name" value="PI3_4_KINASE_3"/>
    <property type="match status" value="1"/>
</dbReference>
<dbReference type="InterPro" id="IPR057564">
    <property type="entry name" value="HEAT_ATR"/>
</dbReference>
<evidence type="ECO:0000256" key="12">
    <source>
        <dbReference type="ARBA" id="ARBA00047899"/>
    </source>
</evidence>
<dbReference type="GO" id="GO:0005634">
    <property type="term" value="C:nucleus"/>
    <property type="evidence" value="ECO:0007669"/>
    <property type="project" value="UniProtKB-SubCell"/>
</dbReference>
<keyword evidence="11" id="KW-0539">Nucleus</keyword>
<dbReference type="Gene3D" id="3.30.1010.10">
    <property type="entry name" value="Phosphatidylinositol 3-kinase Catalytic Subunit, Chain A, domain 4"/>
    <property type="match status" value="1"/>
</dbReference>
<accession>A0A1C7M243</accession>
<evidence type="ECO:0000313" key="18">
    <source>
        <dbReference type="Proteomes" id="UP000092993"/>
    </source>
</evidence>
<keyword evidence="4" id="KW-0723">Serine/threonine-protein kinase</keyword>
<comment type="similarity">
    <text evidence="2">Belongs to the PI3/PI4-kinase family. ATM subfamily.</text>
</comment>
<dbReference type="SUPFAM" id="SSF56112">
    <property type="entry name" value="Protein kinase-like (PK-like)"/>
    <property type="match status" value="1"/>
</dbReference>
<comment type="catalytic activity">
    <reaction evidence="12">
        <text>L-threonyl-[protein] + ATP = O-phospho-L-threonyl-[protein] + ADP + H(+)</text>
        <dbReference type="Rhea" id="RHEA:46608"/>
        <dbReference type="Rhea" id="RHEA-COMP:11060"/>
        <dbReference type="Rhea" id="RHEA-COMP:11605"/>
        <dbReference type="ChEBI" id="CHEBI:15378"/>
        <dbReference type="ChEBI" id="CHEBI:30013"/>
        <dbReference type="ChEBI" id="CHEBI:30616"/>
        <dbReference type="ChEBI" id="CHEBI:61977"/>
        <dbReference type="ChEBI" id="CHEBI:456216"/>
        <dbReference type="EC" id="2.7.11.1"/>
    </reaction>
</comment>
<evidence type="ECO:0000256" key="13">
    <source>
        <dbReference type="ARBA" id="ARBA00048679"/>
    </source>
</evidence>
<evidence type="ECO:0000256" key="5">
    <source>
        <dbReference type="ARBA" id="ARBA00022679"/>
    </source>
</evidence>
<keyword evidence="7" id="KW-0227">DNA damage</keyword>
<dbReference type="PROSITE" id="PS00916">
    <property type="entry name" value="PI3_4_KINASE_2"/>
    <property type="match status" value="1"/>
</dbReference>
<dbReference type="Gene3D" id="1.10.1070.11">
    <property type="entry name" value="Phosphatidylinositol 3-/4-kinase, catalytic domain"/>
    <property type="match status" value="1"/>
</dbReference>
<gene>
    <name evidence="17" type="primary">atr</name>
    <name evidence="17" type="ORF">A0H81_09684</name>
</gene>
<dbReference type="GO" id="GO:0005524">
    <property type="term" value="F:ATP binding"/>
    <property type="evidence" value="ECO:0007669"/>
    <property type="project" value="UniProtKB-KW"/>
</dbReference>
<keyword evidence="18" id="KW-1185">Reference proteome</keyword>
<dbReference type="InterPro" id="IPR016024">
    <property type="entry name" value="ARM-type_fold"/>
</dbReference>
<dbReference type="InterPro" id="IPR036940">
    <property type="entry name" value="PI3/4_kinase_cat_sf"/>
</dbReference>
<evidence type="ECO:0000256" key="3">
    <source>
        <dbReference type="ARBA" id="ARBA00012513"/>
    </source>
</evidence>
<evidence type="ECO:0000259" key="15">
    <source>
        <dbReference type="PROSITE" id="PS51189"/>
    </source>
</evidence>
<evidence type="ECO:0000256" key="11">
    <source>
        <dbReference type="ARBA" id="ARBA00023242"/>
    </source>
</evidence>
<evidence type="ECO:0000256" key="1">
    <source>
        <dbReference type="ARBA" id="ARBA00004123"/>
    </source>
</evidence>
<dbReference type="SMART" id="SM01343">
    <property type="entry name" value="FATC"/>
    <property type="match status" value="1"/>
</dbReference>
<dbReference type="SUPFAM" id="SSF48371">
    <property type="entry name" value="ARM repeat"/>
    <property type="match status" value="2"/>
</dbReference>
<protein>
    <recommendedName>
        <fullName evidence="3">non-specific serine/threonine protein kinase</fullName>
        <ecNumber evidence="3">2.7.11.1</ecNumber>
    </recommendedName>
</protein>
<keyword evidence="10" id="KW-0234">DNA repair</keyword>
<proteinExistence type="inferred from homology"/>
<dbReference type="InterPro" id="IPR011989">
    <property type="entry name" value="ARM-like"/>
</dbReference>
<dbReference type="CDD" id="cd00892">
    <property type="entry name" value="PIKKc_ATR"/>
    <property type="match status" value="1"/>
</dbReference>
<dbReference type="Proteomes" id="UP000092993">
    <property type="component" value="Unassembled WGS sequence"/>
</dbReference>